<feature type="non-terminal residue" evidence="3">
    <location>
        <position position="1"/>
    </location>
</feature>
<name>A0AAN6YF49_9PEZI</name>
<evidence type="ECO:0000256" key="1">
    <source>
        <dbReference type="SAM" id="MobiDB-lite"/>
    </source>
</evidence>
<evidence type="ECO:0000259" key="2">
    <source>
        <dbReference type="SMART" id="SM01111"/>
    </source>
</evidence>
<organism evidence="3 4">
    <name type="scientific">Rhypophila decipiens</name>
    <dbReference type="NCBI Taxonomy" id="261697"/>
    <lineage>
        <taxon>Eukaryota</taxon>
        <taxon>Fungi</taxon>
        <taxon>Dikarya</taxon>
        <taxon>Ascomycota</taxon>
        <taxon>Pezizomycotina</taxon>
        <taxon>Sordariomycetes</taxon>
        <taxon>Sordariomycetidae</taxon>
        <taxon>Sordariales</taxon>
        <taxon>Naviculisporaceae</taxon>
        <taxon>Rhypophila</taxon>
    </lineage>
</organism>
<sequence>GVSTALKASSPNSPRDSVDDYALGPILPSALVEPAPSPTATTSPDNANTTLSSPSSLDARGVIGKRSYLSTYNNCGIVSLGGPLALYCNCRTITGDWPRTELILNNRIGNDDGVMRWWRNGGFQSTCTFHTYKASDSQFTATCRKRNGLDESSAVWLNHHIHNYNGALGCDM</sequence>
<evidence type="ECO:0000313" key="3">
    <source>
        <dbReference type="EMBL" id="KAK4214962.1"/>
    </source>
</evidence>
<proteinExistence type="predicted"/>
<keyword evidence="4" id="KW-1185">Reference proteome</keyword>
<accession>A0AAN6YF49</accession>
<dbReference type="SMART" id="SM01111">
    <property type="entry name" value="CVNH"/>
    <property type="match status" value="1"/>
</dbReference>
<evidence type="ECO:0000313" key="4">
    <source>
        <dbReference type="Proteomes" id="UP001301769"/>
    </source>
</evidence>
<reference evidence="3" key="1">
    <citation type="journal article" date="2023" name="Mol. Phylogenet. Evol.">
        <title>Genome-scale phylogeny and comparative genomics of the fungal order Sordariales.</title>
        <authorList>
            <person name="Hensen N."/>
            <person name="Bonometti L."/>
            <person name="Westerberg I."/>
            <person name="Brannstrom I.O."/>
            <person name="Guillou S."/>
            <person name="Cros-Aarteil S."/>
            <person name="Calhoun S."/>
            <person name="Haridas S."/>
            <person name="Kuo A."/>
            <person name="Mondo S."/>
            <person name="Pangilinan J."/>
            <person name="Riley R."/>
            <person name="LaButti K."/>
            <person name="Andreopoulos B."/>
            <person name="Lipzen A."/>
            <person name="Chen C."/>
            <person name="Yan M."/>
            <person name="Daum C."/>
            <person name="Ng V."/>
            <person name="Clum A."/>
            <person name="Steindorff A."/>
            <person name="Ohm R.A."/>
            <person name="Martin F."/>
            <person name="Silar P."/>
            <person name="Natvig D.O."/>
            <person name="Lalanne C."/>
            <person name="Gautier V."/>
            <person name="Ament-Velasquez S.L."/>
            <person name="Kruys A."/>
            <person name="Hutchinson M.I."/>
            <person name="Powell A.J."/>
            <person name="Barry K."/>
            <person name="Miller A.N."/>
            <person name="Grigoriev I.V."/>
            <person name="Debuchy R."/>
            <person name="Gladieux P."/>
            <person name="Hiltunen Thoren M."/>
            <person name="Johannesson H."/>
        </authorList>
    </citation>
    <scope>NUCLEOTIDE SEQUENCE</scope>
    <source>
        <strain evidence="3">PSN293</strain>
    </source>
</reference>
<dbReference type="Proteomes" id="UP001301769">
    <property type="component" value="Unassembled WGS sequence"/>
</dbReference>
<dbReference type="AlphaFoldDB" id="A0AAN6YF49"/>
<dbReference type="Gene3D" id="2.30.60.10">
    <property type="entry name" value="Cyanovirin-N"/>
    <property type="match status" value="1"/>
</dbReference>
<dbReference type="InterPro" id="IPR011058">
    <property type="entry name" value="Cyanovirin-N"/>
</dbReference>
<comment type="caution">
    <text evidence="3">The sequence shown here is derived from an EMBL/GenBank/DDBJ whole genome shotgun (WGS) entry which is preliminary data.</text>
</comment>
<feature type="compositionally biased region" description="Polar residues" evidence="1">
    <location>
        <begin position="45"/>
        <end position="56"/>
    </location>
</feature>
<reference evidence="3" key="2">
    <citation type="submission" date="2023-05" db="EMBL/GenBank/DDBJ databases">
        <authorList>
            <consortium name="Lawrence Berkeley National Laboratory"/>
            <person name="Steindorff A."/>
            <person name="Hensen N."/>
            <person name="Bonometti L."/>
            <person name="Westerberg I."/>
            <person name="Brannstrom I.O."/>
            <person name="Guillou S."/>
            <person name="Cros-Aarteil S."/>
            <person name="Calhoun S."/>
            <person name="Haridas S."/>
            <person name="Kuo A."/>
            <person name="Mondo S."/>
            <person name="Pangilinan J."/>
            <person name="Riley R."/>
            <person name="Labutti K."/>
            <person name="Andreopoulos B."/>
            <person name="Lipzen A."/>
            <person name="Chen C."/>
            <person name="Yanf M."/>
            <person name="Daum C."/>
            <person name="Ng V."/>
            <person name="Clum A."/>
            <person name="Ohm R."/>
            <person name="Martin F."/>
            <person name="Silar P."/>
            <person name="Natvig D."/>
            <person name="Lalanne C."/>
            <person name="Gautier V."/>
            <person name="Ament-Velasquez S.L."/>
            <person name="Kruys A."/>
            <person name="Hutchinson M.I."/>
            <person name="Powell A.J."/>
            <person name="Barry K."/>
            <person name="Miller A.N."/>
            <person name="Grigoriev I.V."/>
            <person name="Debuchy R."/>
            <person name="Gladieux P."/>
            <person name="Thoren M.H."/>
            <person name="Johannesson H."/>
        </authorList>
    </citation>
    <scope>NUCLEOTIDE SEQUENCE</scope>
    <source>
        <strain evidence="3">PSN293</strain>
    </source>
</reference>
<dbReference type="InterPro" id="IPR036673">
    <property type="entry name" value="Cyanovirin-N_sf"/>
</dbReference>
<feature type="domain" description="Cyanovirin-N" evidence="2">
    <location>
        <begin position="67"/>
        <end position="170"/>
    </location>
</feature>
<dbReference type="SUPFAM" id="SSF51322">
    <property type="entry name" value="Cyanovirin-N"/>
    <property type="match status" value="1"/>
</dbReference>
<feature type="compositionally biased region" description="Polar residues" evidence="1">
    <location>
        <begin position="1"/>
        <end position="15"/>
    </location>
</feature>
<dbReference type="EMBL" id="MU858085">
    <property type="protein sequence ID" value="KAK4214962.1"/>
    <property type="molecule type" value="Genomic_DNA"/>
</dbReference>
<gene>
    <name evidence="3" type="ORF">QBC37DRAFT_138619</name>
</gene>
<feature type="region of interest" description="Disordered" evidence="1">
    <location>
        <begin position="1"/>
        <end position="56"/>
    </location>
</feature>
<dbReference type="Pfam" id="PF08881">
    <property type="entry name" value="CVNH"/>
    <property type="match status" value="1"/>
</dbReference>
<protein>
    <recommendedName>
        <fullName evidence="2">Cyanovirin-N domain-containing protein</fullName>
    </recommendedName>
</protein>